<dbReference type="Gene3D" id="3.40.190.290">
    <property type="match status" value="1"/>
</dbReference>
<comment type="similarity">
    <text evidence="1">Belongs to the LysR transcriptional regulatory family.</text>
</comment>
<evidence type="ECO:0000256" key="3">
    <source>
        <dbReference type="ARBA" id="ARBA00023125"/>
    </source>
</evidence>
<organism evidence="6 7">
    <name type="scientific">Brevibacillus fulvus</name>
    <dbReference type="NCBI Taxonomy" id="1125967"/>
    <lineage>
        <taxon>Bacteria</taxon>
        <taxon>Bacillati</taxon>
        <taxon>Bacillota</taxon>
        <taxon>Bacilli</taxon>
        <taxon>Bacillales</taxon>
        <taxon>Paenibacillaceae</taxon>
        <taxon>Brevibacillus</taxon>
    </lineage>
</organism>
<dbReference type="PANTHER" id="PTHR30126">
    <property type="entry name" value="HTH-TYPE TRANSCRIPTIONAL REGULATOR"/>
    <property type="match status" value="1"/>
</dbReference>
<evidence type="ECO:0000256" key="4">
    <source>
        <dbReference type="ARBA" id="ARBA00023163"/>
    </source>
</evidence>
<evidence type="ECO:0000313" key="7">
    <source>
        <dbReference type="Proteomes" id="UP000717624"/>
    </source>
</evidence>
<evidence type="ECO:0000313" key="6">
    <source>
        <dbReference type="EMBL" id="MBM7588915.1"/>
    </source>
</evidence>
<dbReference type="EMBL" id="JAFBEB010000001">
    <property type="protein sequence ID" value="MBM7588915.1"/>
    <property type="molecule type" value="Genomic_DNA"/>
</dbReference>
<dbReference type="InterPro" id="IPR000847">
    <property type="entry name" value="LysR_HTH_N"/>
</dbReference>
<dbReference type="Gene3D" id="1.10.10.10">
    <property type="entry name" value="Winged helix-like DNA-binding domain superfamily/Winged helix DNA-binding domain"/>
    <property type="match status" value="1"/>
</dbReference>
<reference evidence="6" key="1">
    <citation type="submission" date="2021-01" db="EMBL/GenBank/DDBJ databases">
        <title>Genomic Encyclopedia of Type Strains, Phase IV (KMG-IV): sequencing the most valuable type-strain genomes for metagenomic binning, comparative biology and taxonomic classification.</title>
        <authorList>
            <person name="Goeker M."/>
        </authorList>
    </citation>
    <scope>NUCLEOTIDE SEQUENCE</scope>
    <source>
        <strain evidence="6">DSM 25523</strain>
    </source>
</reference>
<keyword evidence="3 6" id="KW-0238">DNA-binding</keyword>
<dbReference type="CDD" id="cd05466">
    <property type="entry name" value="PBP2_LTTR_substrate"/>
    <property type="match status" value="1"/>
</dbReference>
<dbReference type="InterPro" id="IPR036390">
    <property type="entry name" value="WH_DNA-bd_sf"/>
</dbReference>
<dbReference type="PROSITE" id="PS50931">
    <property type="entry name" value="HTH_LYSR"/>
    <property type="match status" value="1"/>
</dbReference>
<keyword evidence="2" id="KW-0805">Transcription regulation</keyword>
<name>A0A939BNE3_9BACL</name>
<evidence type="ECO:0000259" key="5">
    <source>
        <dbReference type="PROSITE" id="PS50931"/>
    </source>
</evidence>
<dbReference type="GO" id="GO:0000976">
    <property type="term" value="F:transcription cis-regulatory region binding"/>
    <property type="evidence" value="ECO:0007669"/>
    <property type="project" value="TreeGrafter"/>
</dbReference>
<dbReference type="InterPro" id="IPR036388">
    <property type="entry name" value="WH-like_DNA-bd_sf"/>
</dbReference>
<gene>
    <name evidence="6" type="ORF">JOD01_000501</name>
</gene>
<dbReference type="PRINTS" id="PR00039">
    <property type="entry name" value="HTHLYSR"/>
</dbReference>
<evidence type="ECO:0000256" key="1">
    <source>
        <dbReference type="ARBA" id="ARBA00009437"/>
    </source>
</evidence>
<dbReference type="InterPro" id="IPR005119">
    <property type="entry name" value="LysR_subst-bd"/>
</dbReference>
<dbReference type="Pfam" id="PF03466">
    <property type="entry name" value="LysR_substrate"/>
    <property type="match status" value="1"/>
</dbReference>
<proteinExistence type="inferred from homology"/>
<comment type="caution">
    <text evidence="6">The sequence shown here is derived from an EMBL/GenBank/DDBJ whole genome shotgun (WGS) entry which is preliminary data.</text>
</comment>
<dbReference type="Pfam" id="PF00126">
    <property type="entry name" value="HTH_1"/>
    <property type="match status" value="1"/>
</dbReference>
<evidence type="ECO:0000256" key="2">
    <source>
        <dbReference type="ARBA" id="ARBA00023015"/>
    </source>
</evidence>
<keyword evidence="7" id="KW-1185">Reference proteome</keyword>
<protein>
    <submittedName>
        <fullName evidence="6">DNA-binding transcriptional LysR family regulator</fullName>
    </submittedName>
</protein>
<feature type="domain" description="HTH lysR-type" evidence="5">
    <location>
        <begin position="1"/>
        <end position="58"/>
    </location>
</feature>
<keyword evidence="4" id="KW-0804">Transcription</keyword>
<sequence>MDERDWLMLKVLFEKKNITKAAQSLYISQPTLTKRLQQIEKKFDVILVQRGTKGIQFTPQGEFLAKCAEEMLQRLRQIRETVDNMAQEVRGTLRLGVSNYFTRHKLPKLLKQFQQRFPQVEYQVITGWSHDVYQLVYNREVHVGIVRGDYSWSDGKQLLFEEHICVASKEKIELADLPARPRIEYEKDLLMKAMIDDWWHEMFSQPPYIAMEVDKSDTCKEMVVNGLGYAILASVLLNQHDQLYQIRLTDRAGEPIVRRTWMLYQQQSRQLKMVDEFVRFVGQVDFVHDL</sequence>
<dbReference type="AlphaFoldDB" id="A0A939BNE3"/>
<accession>A0A939BNE3</accession>
<dbReference type="SUPFAM" id="SSF46785">
    <property type="entry name" value="Winged helix' DNA-binding domain"/>
    <property type="match status" value="1"/>
</dbReference>
<dbReference type="Proteomes" id="UP000717624">
    <property type="component" value="Unassembled WGS sequence"/>
</dbReference>
<dbReference type="PANTHER" id="PTHR30126:SF78">
    <property type="entry name" value="HTH LYSR-TYPE DOMAIN-CONTAINING PROTEIN"/>
    <property type="match status" value="1"/>
</dbReference>
<dbReference type="SUPFAM" id="SSF53850">
    <property type="entry name" value="Periplasmic binding protein-like II"/>
    <property type="match status" value="1"/>
</dbReference>
<dbReference type="RefSeq" id="WP_204516631.1">
    <property type="nucleotide sequence ID" value="NZ_BAABIN010000009.1"/>
</dbReference>
<dbReference type="GO" id="GO:0003700">
    <property type="term" value="F:DNA-binding transcription factor activity"/>
    <property type="evidence" value="ECO:0007669"/>
    <property type="project" value="InterPro"/>
</dbReference>